<organism evidence="2 3">
    <name type="scientific">Evansella caseinilytica</name>
    <dbReference type="NCBI Taxonomy" id="1503961"/>
    <lineage>
        <taxon>Bacteria</taxon>
        <taxon>Bacillati</taxon>
        <taxon>Bacillota</taxon>
        <taxon>Bacilli</taxon>
        <taxon>Bacillales</taxon>
        <taxon>Bacillaceae</taxon>
        <taxon>Evansella</taxon>
    </lineage>
</organism>
<proteinExistence type="predicted"/>
<accession>A0A1H3HG12</accession>
<evidence type="ECO:0000313" key="2">
    <source>
        <dbReference type="EMBL" id="SDY14155.1"/>
    </source>
</evidence>
<name>A0A1H3HG12_9BACI</name>
<reference evidence="3" key="1">
    <citation type="submission" date="2016-10" db="EMBL/GenBank/DDBJ databases">
        <authorList>
            <person name="Varghese N."/>
            <person name="Submissions S."/>
        </authorList>
    </citation>
    <scope>NUCLEOTIDE SEQUENCE [LARGE SCALE GENOMIC DNA]</scope>
    <source>
        <strain evidence="3">SP</strain>
    </source>
</reference>
<sequence>MIRRLCCLCIAGTDAYSGKRSLFYYMIGYSVPYLLITKVFRKSSVRCGHHQSTNFFWLHYLSIGERARAVPVYVDGVFGRCGSELADSFETIVDDFC</sequence>
<keyword evidence="1" id="KW-1133">Transmembrane helix</keyword>
<keyword evidence="1" id="KW-0472">Membrane</keyword>
<dbReference type="EMBL" id="FNPI01000001">
    <property type="protein sequence ID" value="SDY14155.1"/>
    <property type="molecule type" value="Genomic_DNA"/>
</dbReference>
<dbReference type="Proteomes" id="UP000198935">
    <property type="component" value="Unassembled WGS sequence"/>
</dbReference>
<keyword evidence="1" id="KW-0812">Transmembrane</keyword>
<feature type="transmembrane region" description="Helical" evidence="1">
    <location>
        <begin position="22"/>
        <end position="40"/>
    </location>
</feature>
<gene>
    <name evidence="2" type="ORF">SAMN05421736_101480</name>
</gene>
<protein>
    <submittedName>
        <fullName evidence="2">Uncharacterized protein</fullName>
    </submittedName>
</protein>
<keyword evidence="3" id="KW-1185">Reference proteome</keyword>
<evidence type="ECO:0000256" key="1">
    <source>
        <dbReference type="SAM" id="Phobius"/>
    </source>
</evidence>
<evidence type="ECO:0000313" key="3">
    <source>
        <dbReference type="Proteomes" id="UP000198935"/>
    </source>
</evidence>
<dbReference type="AlphaFoldDB" id="A0A1H3HG12"/>